<evidence type="ECO:0000259" key="5">
    <source>
        <dbReference type="PROSITE" id="PS51464"/>
    </source>
</evidence>
<evidence type="ECO:0000256" key="1">
    <source>
        <dbReference type="ARBA" id="ARBA00023015"/>
    </source>
</evidence>
<organism evidence="6 7">
    <name type="scientific">Terrabacter lapilli</name>
    <dbReference type="NCBI Taxonomy" id="436231"/>
    <lineage>
        <taxon>Bacteria</taxon>
        <taxon>Bacillati</taxon>
        <taxon>Actinomycetota</taxon>
        <taxon>Actinomycetes</taxon>
        <taxon>Micrococcales</taxon>
        <taxon>Intrasporangiaceae</taxon>
        <taxon>Terrabacter</taxon>
    </lineage>
</organism>
<dbReference type="Pfam" id="PF01380">
    <property type="entry name" value="SIS"/>
    <property type="match status" value="1"/>
</dbReference>
<dbReference type="PANTHER" id="PTHR30514">
    <property type="entry name" value="GLUCOKINASE"/>
    <property type="match status" value="1"/>
</dbReference>
<dbReference type="EMBL" id="BAAAPU010000007">
    <property type="protein sequence ID" value="GAA1982763.1"/>
    <property type="molecule type" value="Genomic_DNA"/>
</dbReference>
<feature type="domain" description="HTH rpiR-type" evidence="4">
    <location>
        <begin position="17"/>
        <end position="93"/>
    </location>
</feature>
<dbReference type="PANTHER" id="PTHR30514:SF1">
    <property type="entry name" value="HTH-TYPE TRANSCRIPTIONAL REGULATOR HEXR-RELATED"/>
    <property type="match status" value="1"/>
</dbReference>
<dbReference type="Pfam" id="PF01418">
    <property type="entry name" value="HTH_6"/>
    <property type="match status" value="1"/>
</dbReference>
<sequence length="299" mass="31091">MPRTEDGASPPAGAASASLLIHLRGIRPSLSPAEDRVADIVLADARRAAGLTISELASAARTSETTVLRFCRRLGLPGYPQLRLALAEESAHPRTLHTSGTDISAKDTIDDIIAKVAFTDASAVEETAQQLDREALAAAAGAIARAGRVDIYGIGASAIVGTDLQQKLHRIGVVAFAWNDPHIALTSATLLGPGDIAVGISHSGTTTETIESLAAARSTGARTIAITNFPLSRLASGVDFLLTTAARETSLRSGATASRIAALTVVDCLYIAVAQRNLRRARKAVVDTREAVAGHHVTD</sequence>
<comment type="caution">
    <text evidence="6">The sequence shown here is derived from an EMBL/GenBank/DDBJ whole genome shotgun (WGS) entry which is preliminary data.</text>
</comment>
<dbReference type="InterPro" id="IPR001347">
    <property type="entry name" value="SIS_dom"/>
</dbReference>
<dbReference type="InterPro" id="IPR036388">
    <property type="entry name" value="WH-like_DNA-bd_sf"/>
</dbReference>
<evidence type="ECO:0000313" key="6">
    <source>
        <dbReference type="EMBL" id="GAA1982763.1"/>
    </source>
</evidence>
<dbReference type="InterPro" id="IPR000281">
    <property type="entry name" value="HTH_RpiR"/>
</dbReference>
<keyword evidence="3" id="KW-0804">Transcription</keyword>
<evidence type="ECO:0000259" key="4">
    <source>
        <dbReference type="PROSITE" id="PS51071"/>
    </source>
</evidence>
<dbReference type="Proteomes" id="UP001500013">
    <property type="component" value="Unassembled WGS sequence"/>
</dbReference>
<dbReference type="Gene3D" id="3.40.50.10490">
    <property type="entry name" value="Glucose-6-phosphate isomerase like protein, domain 1"/>
    <property type="match status" value="1"/>
</dbReference>
<evidence type="ECO:0000313" key="7">
    <source>
        <dbReference type="Proteomes" id="UP001500013"/>
    </source>
</evidence>
<protein>
    <submittedName>
        <fullName evidence="6">MurR/RpiR family transcriptional regulator</fullName>
    </submittedName>
</protein>
<dbReference type="Gene3D" id="1.10.10.10">
    <property type="entry name" value="Winged helix-like DNA-binding domain superfamily/Winged helix DNA-binding domain"/>
    <property type="match status" value="1"/>
</dbReference>
<name>A0ABN2S9Q3_9MICO</name>
<dbReference type="SUPFAM" id="SSF53697">
    <property type="entry name" value="SIS domain"/>
    <property type="match status" value="1"/>
</dbReference>
<dbReference type="CDD" id="cd05013">
    <property type="entry name" value="SIS_RpiR"/>
    <property type="match status" value="1"/>
</dbReference>
<proteinExistence type="predicted"/>
<dbReference type="SUPFAM" id="SSF46689">
    <property type="entry name" value="Homeodomain-like"/>
    <property type="match status" value="1"/>
</dbReference>
<dbReference type="PROSITE" id="PS51464">
    <property type="entry name" value="SIS"/>
    <property type="match status" value="1"/>
</dbReference>
<feature type="domain" description="SIS" evidence="5">
    <location>
        <begin position="139"/>
        <end position="279"/>
    </location>
</feature>
<evidence type="ECO:0000256" key="3">
    <source>
        <dbReference type="ARBA" id="ARBA00023163"/>
    </source>
</evidence>
<dbReference type="InterPro" id="IPR047640">
    <property type="entry name" value="RpiR-like"/>
</dbReference>
<evidence type="ECO:0000256" key="2">
    <source>
        <dbReference type="ARBA" id="ARBA00023125"/>
    </source>
</evidence>
<gene>
    <name evidence="6" type="ORF">GCM10009817_25130</name>
</gene>
<dbReference type="InterPro" id="IPR035472">
    <property type="entry name" value="RpiR-like_SIS"/>
</dbReference>
<dbReference type="RefSeq" id="WP_344062786.1">
    <property type="nucleotide sequence ID" value="NZ_BAAAPU010000007.1"/>
</dbReference>
<reference evidence="6 7" key="1">
    <citation type="journal article" date="2019" name="Int. J. Syst. Evol. Microbiol.">
        <title>The Global Catalogue of Microorganisms (GCM) 10K type strain sequencing project: providing services to taxonomists for standard genome sequencing and annotation.</title>
        <authorList>
            <consortium name="The Broad Institute Genomics Platform"/>
            <consortium name="The Broad Institute Genome Sequencing Center for Infectious Disease"/>
            <person name="Wu L."/>
            <person name="Ma J."/>
        </authorList>
    </citation>
    <scope>NUCLEOTIDE SEQUENCE [LARGE SCALE GENOMIC DNA]</scope>
    <source>
        <strain evidence="6 7">JCM 15628</strain>
    </source>
</reference>
<keyword evidence="2" id="KW-0238">DNA-binding</keyword>
<dbReference type="InterPro" id="IPR009057">
    <property type="entry name" value="Homeodomain-like_sf"/>
</dbReference>
<accession>A0ABN2S9Q3</accession>
<dbReference type="InterPro" id="IPR046348">
    <property type="entry name" value="SIS_dom_sf"/>
</dbReference>
<dbReference type="PROSITE" id="PS51071">
    <property type="entry name" value="HTH_RPIR"/>
    <property type="match status" value="1"/>
</dbReference>
<keyword evidence="7" id="KW-1185">Reference proteome</keyword>
<keyword evidence="1" id="KW-0805">Transcription regulation</keyword>